<feature type="compositionally biased region" description="Basic residues" evidence="1">
    <location>
        <begin position="233"/>
        <end position="242"/>
    </location>
</feature>
<accession>G7NRX4</accession>
<dbReference type="InterPro" id="IPR055331">
    <property type="entry name" value="FMR1-like"/>
</dbReference>
<dbReference type="PANTHER" id="PTHR37360">
    <property type="entry name" value="FRAGILE X MENTAL RETARDATION 1 NEIGHBOR PROTEIN"/>
    <property type="match status" value="1"/>
</dbReference>
<evidence type="ECO:0000256" key="2">
    <source>
        <dbReference type="SAM" id="Phobius"/>
    </source>
</evidence>
<organism evidence="3">
    <name type="scientific">Macaca mulatta</name>
    <name type="common">Rhesus macaque</name>
    <dbReference type="NCBI Taxonomy" id="9544"/>
    <lineage>
        <taxon>Eukaryota</taxon>
        <taxon>Metazoa</taxon>
        <taxon>Chordata</taxon>
        <taxon>Craniata</taxon>
        <taxon>Vertebrata</taxon>
        <taxon>Euteleostomi</taxon>
        <taxon>Mammalia</taxon>
        <taxon>Eutheria</taxon>
        <taxon>Euarchontoglires</taxon>
        <taxon>Primates</taxon>
        <taxon>Haplorrhini</taxon>
        <taxon>Catarrhini</taxon>
        <taxon>Cercopithecidae</taxon>
        <taxon>Cercopithecinae</taxon>
        <taxon>Macaca</taxon>
    </lineage>
</organism>
<dbReference type="EMBL" id="CM001273">
    <property type="protein sequence ID" value="EHH31151.1"/>
    <property type="molecule type" value="Genomic_DNA"/>
</dbReference>
<evidence type="ECO:0008006" key="4">
    <source>
        <dbReference type="Google" id="ProtNLM"/>
    </source>
</evidence>
<sequence>MPSDRRQAKGRNRSSRHAMRVAHLQLATYEVAATGSNPESSHPGYEATMADRPQPGWRESLKMWVSKPCGMLILSIWILLLVCYYLCSGECSGPSYFVLPSGYILQNSENTNGQSLEEDYASEALLNFFFPTTCIMSENQVVKPCNELEDLNESECLSYKCCFSSLGTMSFKCFAPLRDEPKQMMRMFGLGAISLIVLGYLPIYCCSLFWRSKWANFLRRKVSRVVTGLKKQRRKRKRKSKMLQRAARGDEEHGEE</sequence>
<keyword evidence="2" id="KW-0812">Transmembrane</keyword>
<feature type="compositionally biased region" description="Basic and acidic residues" evidence="1">
    <location>
        <begin position="247"/>
        <end position="256"/>
    </location>
</feature>
<gene>
    <name evidence="3" type="ORF">EGK_21025</name>
</gene>
<keyword evidence="2" id="KW-0472">Membrane</keyword>
<reference evidence="3" key="1">
    <citation type="journal article" date="2011" name="Nat. Biotechnol.">
        <title>Genome sequencing and comparison of two nonhuman primate animal models, the cynomolgus and Chinese rhesus macaques.</title>
        <authorList>
            <person name="Yan G."/>
            <person name="Zhang G."/>
            <person name="Fang X."/>
            <person name="Zhang Y."/>
            <person name="Li C."/>
            <person name="Ling F."/>
            <person name="Cooper D.N."/>
            <person name="Li Q."/>
            <person name="Li Y."/>
            <person name="van Gool A.J."/>
            <person name="Du H."/>
            <person name="Chen J."/>
            <person name="Chen R."/>
            <person name="Zhang P."/>
            <person name="Huang Z."/>
            <person name="Thompson J.R."/>
            <person name="Meng Y."/>
            <person name="Bai Y."/>
            <person name="Wang J."/>
            <person name="Zhuo M."/>
            <person name="Wang T."/>
            <person name="Huang Y."/>
            <person name="Wei L."/>
            <person name="Li J."/>
            <person name="Wang Z."/>
            <person name="Hu H."/>
            <person name="Yang P."/>
            <person name="Le L."/>
            <person name="Stenson P.D."/>
            <person name="Li B."/>
            <person name="Liu X."/>
            <person name="Ball E.V."/>
            <person name="An N."/>
            <person name="Huang Q."/>
            <person name="Zhang Y."/>
            <person name="Fan W."/>
            <person name="Zhang X."/>
            <person name="Li Y."/>
            <person name="Wang W."/>
            <person name="Katze M.G."/>
            <person name="Su B."/>
            <person name="Nielsen R."/>
            <person name="Yang H."/>
            <person name="Wang J."/>
            <person name="Wang X."/>
            <person name="Wang J."/>
        </authorList>
    </citation>
    <scope>NUCLEOTIDE SEQUENCE [LARGE SCALE GENOMIC DNA]</scope>
    <source>
        <strain evidence="3">CR-5</strain>
    </source>
</reference>
<feature type="transmembrane region" description="Helical" evidence="2">
    <location>
        <begin position="187"/>
        <end position="210"/>
    </location>
</feature>
<evidence type="ECO:0000313" key="3">
    <source>
        <dbReference type="EMBL" id="EHH31151.1"/>
    </source>
</evidence>
<evidence type="ECO:0000256" key="1">
    <source>
        <dbReference type="SAM" id="MobiDB-lite"/>
    </source>
</evidence>
<feature type="transmembrane region" description="Helical" evidence="2">
    <location>
        <begin position="68"/>
        <end position="87"/>
    </location>
</feature>
<dbReference type="AlphaFoldDB" id="G7NRX4"/>
<name>G7NRX4_MACMU</name>
<feature type="region of interest" description="Disordered" evidence="1">
    <location>
        <begin position="233"/>
        <end position="256"/>
    </location>
</feature>
<protein>
    <recommendedName>
        <fullName evidence="4">FMR1 neighbor</fullName>
    </recommendedName>
</protein>
<dbReference type="PANTHER" id="PTHR37360:SF1">
    <property type="entry name" value="FMR1 NEIGHBOR PROTEIN"/>
    <property type="match status" value="1"/>
</dbReference>
<dbReference type="Proteomes" id="UP000013456">
    <property type="component" value="Chromosome X"/>
</dbReference>
<proteinExistence type="predicted"/>
<keyword evidence="2" id="KW-1133">Transmembrane helix</keyword>